<evidence type="ECO:0000313" key="1">
    <source>
        <dbReference type="EMBL" id="EID72323.1"/>
    </source>
</evidence>
<dbReference type="PANTHER" id="PTHR48098">
    <property type="entry name" value="ENTEROCHELIN ESTERASE-RELATED"/>
    <property type="match status" value="1"/>
</dbReference>
<dbReference type="Gene3D" id="3.40.50.1820">
    <property type="entry name" value="alpha/beta hydrolase"/>
    <property type="match status" value="1"/>
</dbReference>
<sequence length="258" mass="29846">MIMSSCKNKHVVANDPVPVYDSLMVASKIINEDRRINVWLPPMYKQTMDSFPVVYMPDGGITEDFPHIANTIAKLISEKQIPPFILVGIENTDRKRDLTGPTTVAYDLQYIPNPGGANNFRNFIKSELFPVIDSVYRTQPTKAIIGESAAGLFVVETFMLHPEIFDYYIAMDPALWFNEQYLVKNFESLSRGQNYQAKKFWFAGSSAEDISKHTRELESKLKNSQFKFNWKYEDEPQEEHHTIFRNTKEKAFIWALNK</sequence>
<dbReference type="PANTHER" id="PTHR48098:SF6">
    <property type="entry name" value="FERRI-BACILLIBACTIN ESTERASE BESA"/>
    <property type="match status" value="1"/>
</dbReference>
<dbReference type="PATRIC" id="fig|946077.3.peg.2524"/>
<gene>
    <name evidence="1" type="ORF">W5A_12486</name>
</gene>
<dbReference type="STRING" id="946077.W5A_12486"/>
<accession>I0W7F7</accession>
<dbReference type="InterPro" id="IPR029058">
    <property type="entry name" value="AB_hydrolase_fold"/>
</dbReference>
<name>I0W7F7_9FLAO</name>
<dbReference type="EMBL" id="AJJU01000037">
    <property type="protein sequence ID" value="EID72323.1"/>
    <property type="molecule type" value="Genomic_DNA"/>
</dbReference>
<dbReference type="InterPro" id="IPR000801">
    <property type="entry name" value="Esterase-like"/>
</dbReference>
<keyword evidence="2" id="KW-1185">Reference proteome</keyword>
<dbReference type="InterPro" id="IPR050583">
    <property type="entry name" value="Mycobacterial_A85_antigen"/>
</dbReference>
<dbReference type="Pfam" id="PF00756">
    <property type="entry name" value="Esterase"/>
    <property type="match status" value="1"/>
</dbReference>
<protein>
    <submittedName>
        <fullName evidence="1">Esterase</fullName>
    </submittedName>
</protein>
<organism evidence="1 2">
    <name type="scientific">Imtechella halotolerans K1</name>
    <dbReference type="NCBI Taxonomy" id="946077"/>
    <lineage>
        <taxon>Bacteria</taxon>
        <taxon>Pseudomonadati</taxon>
        <taxon>Bacteroidota</taxon>
        <taxon>Flavobacteriia</taxon>
        <taxon>Flavobacteriales</taxon>
        <taxon>Flavobacteriaceae</taxon>
        <taxon>Imtechella</taxon>
    </lineage>
</organism>
<proteinExistence type="predicted"/>
<dbReference type="eggNOG" id="COG2819">
    <property type="taxonomic scope" value="Bacteria"/>
</dbReference>
<dbReference type="Proteomes" id="UP000005938">
    <property type="component" value="Unassembled WGS sequence"/>
</dbReference>
<dbReference type="AlphaFoldDB" id="I0W7F7"/>
<evidence type="ECO:0000313" key="2">
    <source>
        <dbReference type="Proteomes" id="UP000005938"/>
    </source>
</evidence>
<reference evidence="1 2" key="1">
    <citation type="journal article" date="2012" name="J. Bacteriol.">
        <title>Genome Sequence of the Halotolerant Bacterium Imtechella halotolerans K1T.</title>
        <authorList>
            <person name="Kumar S."/>
            <person name="Vikram S."/>
            <person name="Subramanian S."/>
            <person name="Raghava G.P."/>
            <person name="Pinnaka A.K."/>
        </authorList>
    </citation>
    <scope>NUCLEOTIDE SEQUENCE [LARGE SCALE GENOMIC DNA]</scope>
    <source>
        <strain evidence="1 2">K1</strain>
    </source>
</reference>
<dbReference type="SUPFAM" id="SSF53474">
    <property type="entry name" value="alpha/beta-Hydrolases"/>
    <property type="match status" value="1"/>
</dbReference>
<comment type="caution">
    <text evidence="1">The sequence shown here is derived from an EMBL/GenBank/DDBJ whole genome shotgun (WGS) entry which is preliminary data.</text>
</comment>